<dbReference type="InterPro" id="IPR052345">
    <property type="entry name" value="Rad_response_metalloprotease"/>
</dbReference>
<dbReference type="RefSeq" id="WP_145265597.1">
    <property type="nucleotide sequence ID" value="NZ_CP036316.1"/>
</dbReference>
<evidence type="ECO:0000259" key="1">
    <source>
        <dbReference type="Pfam" id="PF06114"/>
    </source>
</evidence>
<dbReference type="PANTHER" id="PTHR43236:SF1">
    <property type="entry name" value="BLL7220 PROTEIN"/>
    <property type="match status" value="1"/>
</dbReference>
<dbReference type="Proteomes" id="UP000319976">
    <property type="component" value="Chromosome"/>
</dbReference>
<evidence type="ECO:0000313" key="3">
    <source>
        <dbReference type="Proteomes" id="UP000319976"/>
    </source>
</evidence>
<dbReference type="EMBL" id="CP036316">
    <property type="protein sequence ID" value="QDT66480.1"/>
    <property type="molecule type" value="Genomic_DNA"/>
</dbReference>
<dbReference type="PANTHER" id="PTHR43236">
    <property type="entry name" value="ANTITOXIN HIGA1"/>
    <property type="match status" value="1"/>
</dbReference>
<sequence>MNEARLAATLGLRHAAETRSRANLDRDSAVNIFDLCRRLGVSVRFIDAPSLEGMYEKELGPTILLPGIGHRPLARLAYSCAHELGHHVLRHGTRIDELLGPSTYPDRKDPQEVSADTFAAFLLMPRNAIHRVLPKLSLSGESLLPIDCYLASAALGVGYSSLITHMSRDLRFFSSSFANTLIRTTPKMIRSQVWPPSVATNLIIGSERWSGIPMDFRVGDYLTGFSDIFDEYPSLKHVGTCDYGEVYEICEIGIETIDELNFTIRASHPEFIGLDKFRFLSIGDE</sequence>
<protein>
    <recommendedName>
        <fullName evidence="1">IrrE N-terminal-like domain-containing protein</fullName>
    </recommendedName>
</protein>
<dbReference type="Pfam" id="PF06114">
    <property type="entry name" value="Peptidase_M78"/>
    <property type="match status" value="1"/>
</dbReference>
<name>A0A517TDM1_9PLAN</name>
<organism evidence="2 3">
    <name type="scientific">Calycomorphotria hydatis</name>
    <dbReference type="NCBI Taxonomy" id="2528027"/>
    <lineage>
        <taxon>Bacteria</taxon>
        <taxon>Pseudomonadati</taxon>
        <taxon>Planctomycetota</taxon>
        <taxon>Planctomycetia</taxon>
        <taxon>Planctomycetales</taxon>
        <taxon>Planctomycetaceae</taxon>
        <taxon>Calycomorphotria</taxon>
    </lineage>
</organism>
<accession>A0A517TDM1</accession>
<keyword evidence="3" id="KW-1185">Reference proteome</keyword>
<dbReference type="KEGG" id="chya:V22_37480"/>
<dbReference type="Gene3D" id="1.10.10.2910">
    <property type="match status" value="1"/>
</dbReference>
<gene>
    <name evidence="2" type="ORF">V22_37480</name>
</gene>
<proteinExistence type="predicted"/>
<evidence type="ECO:0000313" key="2">
    <source>
        <dbReference type="EMBL" id="QDT66480.1"/>
    </source>
</evidence>
<dbReference type="OrthoDB" id="581382at2"/>
<dbReference type="AlphaFoldDB" id="A0A517TDM1"/>
<dbReference type="InterPro" id="IPR010359">
    <property type="entry name" value="IrrE_HExxH"/>
</dbReference>
<reference evidence="2 3" key="1">
    <citation type="submission" date="2019-02" db="EMBL/GenBank/DDBJ databases">
        <title>Deep-cultivation of Planctomycetes and their phenomic and genomic characterization uncovers novel biology.</title>
        <authorList>
            <person name="Wiegand S."/>
            <person name="Jogler M."/>
            <person name="Boedeker C."/>
            <person name="Pinto D."/>
            <person name="Vollmers J."/>
            <person name="Rivas-Marin E."/>
            <person name="Kohn T."/>
            <person name="Peeters S.H."/>
            <person name="Heuer A."/>
            <person name="Rast P."/>
            <person name="Oberbeckmann S."/>
            <person name="Bunk B."/>
            <person name="Jeske O."/>
            <person name="Meyerdierks A."/>
            <person name="Storesund J.E."/>
            <person name="Kallscheuer N."/>
            <person name="Luecker S."/>
            <person name="Lage O.M."/>
            <person name="Pohl T."/>
            <person name="Merkel B.J."/>
            <person name="Hornburger P."/>
            <person name="Mueller R.-W."/>
            <person name="Bruemmer F."/>
            <person name="Labrenz M."/>
            <person name="Spormann A.M."/>
            <person name="Op den Camp H."/>
            <person name="Overmann J."/>
            <person name="Amann R."/>
            <person name="Jetten M.S.M."/>
            <person name="Mascher T."/>
            <person name="Medema M.H."/>
            <person name="Devos D.P."/>
            <person name="Kaster A.-K."/>
            <person name="Ovreas L."/>
            <person name="Rohde M."/>
            <person name="Galperin M.Y."/>
            <person name="Jogler C."/>
        </authorList>
    </citation>
    <scope>NUCLEOTIDE SEQUENCE [LARGE SCALE GENOMIC DNA]</scope>
    <source>
        <strain evidence="2 3">V22</strain>
    </source>
</reference>
<feature type="domain" description="IrrE N-terminal-like" evidence="1">
    <location>
        <begin position="37"/>
        <end position="135"/>
    </location>
</feature>